<evidence type="ECO:0000256" key="1">
    <source>
        <dbReference type="SAM" id="MobiDB-lite"/>
    </source>
</evidence>
<feature type="compositionally biased region" description="Basic and acidic residues" evidence="1">
    <location>
        <begin position="9"/>
        <end position="60"/>
    </location>
</feature>
<evidence type="ECO:0000313" key="2">
    <source>
        <dbReference type="EMBL" id="KAG7522130.1"/>
    </source>
</evidence>
<dbReference type="Proteomes" id="UP000693946">
    <property type="component" value="Linkage Group LG10"/>
</dbReference>
<protein>
    <submittedName>
        <fullName evidence="2">Uncharacterized protein</fullName>
    </submittedName>
</protein>
<feature type="region of interest" description="Disordered" evidence="1">
    <location>
        <begin position="1"/>
        <end position="82"/>
    </location>
</feature>
<comment type="caution">
    <text evidence="2">The sequence shown here is derived from an EMBL/GenBank/DDBJ whole genome shotgun (WGS) entry which is preliminary data.</text>
</comment>
<keyword evidence="3" id="KW-1185">Reference proteome</keyword>
<feature type="compositionally biased region" description="Basic and acidic residues" evidence="1">
    <location>
        <begin position="73"/>
        <end position="82"/>
    </location>
</feature>
<reference evidence="2 3" key="1">
    <citation type="journal article" date="2021" name="Sci. Rep.">
        <title>Chromosome anchoring in Senegalese sole (Solea senegalensis) reveals sex-associated markers and genome rearrangements in flatfish.</title>
        <authorList>
            <person name="Guerrero-Cozar I."/>
            <person name="Gomez-Garrido J."/>
            <person name="Berbel C."/>
            <person name="Martinez-Blanch J.F."/>
            <person name="Alioto T."/>
            <person name="Claros M.G."/>
            <person name="Gagnaire P.A."/>
            <person name="Manchado M."/>
        </authorList>
    </citation>
    <scope>NUCLEOTIDE SEQUENCE [LARGE SCALE GENOMIC DNA]</scope>
    <source>
        <strain evidence="2">Sse05_10M</strain>
    </source>
</reference>
<sequence>MSTGGGEVRYGDNKDGMGKETEELKVKQRQENRTRGQPVKEGRSQGGMEENRDACVERKTGVRVSVDKGGQSVHEDNLALYK</sequence>
<dbReference type="EMBL" id="JAGKHQ010000002">
    <property type="protein sequence ID" value="KAG7522130.1"/>
    <property type="molecule type" value="Genomic_DNA"/>
</dbReference>
<dbReference type="AlphaFoldDB" id="A0AAV6SWJ8"/>
<name>A0AAV6SWJ8_SOLSE</name>
<organism evidence="2 3">
    <name type="scientific">Solea senegalensis</name>
    <name type="common">Senegalese sole</name>
    <dbReference type="NCBI Taxonomy" id="28829"/>
    <lineage>
        <taxon>Eukaryota</taxon>
        <taxon>Metazoa</taxon>
        <taxon>Chordata</taxon>
        <taxon>Craniata</taxon>
        <taxon>Vertebrata</taxon>
        <taxon>Euteleostomi</taxon>
        <taxon>Actinopterygii</taxon>
        <taxon>Neopterygii</taxon>
        <taxon>Teleostei</taxon>
        <taxon>Neoteleostei</taxon>
        <taxon>Acanthomorphata</taxon>
        <taxon>Carangaria</taxon>
        <taxon>Pleuronectiformes</taxon>
        <taxon>Pleuronectoidei</taxon>
        <taxon>Soleidae</taxon>
        <taxon>Solea</taxon>
    </lineage>
</organism>
<accession>A0AAV6SWJ8</accession>
<evidence type="ECO:0000313" key="3">
    <source>
        <dbReference type="Proteomes" id="UP000693946"/>
    </source>
</evidence>
<proteinExistence type="predicted"/>
<gene>
    <name evidence="2" type="ORF">JOB18_014087</name>
</gene>